<keyword evidence="2" id="KW-0812">Transmembrane</keyword>
<evidence type="ECO:0000256" key="2">
    <source>
        <dbReference type="SAM" id="Phobius"/>
    </source>
</evidence>
<evidence type="ECO:0000256" key="1">
    <source>
        <dbReference type="SAM" id="MobiDB-lite"/>
    </source>
</evidence>
<keyword evidence="2" id="KW-0472">Membrane</keyword>
<organism evidence="4 5">
    <name type="scientific">Spirochaeta isovalerica</name>
    <dbReference type="NCBI Taxonomy" id="150"/>
    <lineage>
        <taxon>Bacteria</taxon>
        <taxon>Pseudomonadati</taxon>
        <taxon>Spirochaetota</taxon>
        <taxon>Spirochaetia</taxon>
        <taxon>Spirochaetales</taxon>
        <taxon>Spirochaetaceae</taxon>
        <taxon>Spirochaeta</taxon>
    </lineage>
</organism>
<evidence type="ECO:0000259" key="3">
    <source>
        <dbReference type="Pfam" id="PF08334"/>
    </source>
</evidence>
<protein>
    <submittedName>
        <fullName evidence="4">General secretion pathway protein G</fullName>
    </submittedName>
</protein>
<feature type="region of interest" description="Disordered" evidence="1">
    <location>
        <begin position="131"/>
        <end position="154"/>
    </location>
</feature>
<dbReference type="SUPFAM" id="SSF54523">
    <property type="entry name" value="Pili subunits"/>
    <property type="match status" value="1"/>
</dbReference>
<name>A0A841R519_9SPIO</name>
<dbReference type="RefSeq" id="WP_184742384.1">
    <property type="nucleotide sequence ID" value="NZ_JACHGJ010000001.1"/>
</dbReference>
<dbReference type="Proteomes" id="UP000587760">
    <property type="component" value="Unassembled WGS sequence"/>
</dbReference>
<evidence type="ECO:0000313" key="4">
    <source>
        <dbReference type="EMBL" id="MBB6478491.1"/>
    </source>
</evidence>
<dbReference type="Pfam" id="PF08334">
    <property type="entry name" value="T2SSG"/>
    <property type="match status" value="1"/>
</dbReference>
<keyword evidence="5" id="KW-1185">Reference proteome</keyword>
<accession>A0A841R519</accession>
<gene>
    <name evidence="4" type="ORF">HNR50_000124</name>
</gene>
<dbReference type="GO" id="GO:0015628">
    <property type="term" value="P:protein secretion by the type II secretion system"/>
    <property type="evidence" value="ECO:0007669"/>
    <property type="project" value="InterPro"/>
</dbReference>
<feature type="domain" description="Type II secretion system protein GspG C-terminal" evidence="3">
    <location>
        <begin position="47"/>
        <end position="152"/>
    </location>
</feature>
<feature type="transmembrane region" description="Helical" evidence="2">
    <location>
        <begin position="20"/>
        <end position="49"/>
    </location>
</feature>
<evidence type="ECO:0000313" key="5">
    <source>
        <dbReference type="Proteomes" id="UP000587760"/>
    </source>
</evidence>
<dbReference type="Gene3D" id="3.30.700.10">
    <property type="entry name" value="Glycoprotein, Type 4 Pilin"/>
    <property type="match status" value="1"/>
</dbReference>
<dbReference type="InterPro" id="IPR013545">
    <property type="entry name" value="T2SS_protein-GspG_C"/>
</dbReference>
<dbReference type="AlphaFoldDB" id="A0A841R519"/>
<keyword evidence="2" id="KW-1133">Transmembrane helix</keyword>
<sequence>MKFFDLLFSRIDEDKRDPEGGWTFIETIIVIGIVLILTSSVGFVAFRYLDRAKVVTAKSDIENYALALSTYYLDCRTFPSEDQGLNALWEKPSSDSEGWDGPYLMKKPGQDPWGNDYDYTVPGPNGLPFGLRSFGSDGLEGGEGNAKDLSSWED</sequence>
<proteinExistence type="predicted"/>
<dbReference type="NCBIfam" id="TIGR01710">
    <property type="entry name" value="typeII_sec_gspG"/>
    <property type="match status" value="1"/>
</dbReference>
<reference evidence="4 5" key="1">
    <citation type="submission" date="2020-08" db="EMBL/GenBank/DDBJ databases">
        <title>Genomic Encyclopedia of Type Strains, Phase IV (KMG-IV): sequencing the most valuable type-strain genomes for metagenomic binning, comparative biology and taxonomic classification.</title>
        <authorList>
            <person name="Goeker M."/>
        </authorList>
    </citation>
    <scope>NUCLEOTIDE SEQUENCE [LARGE SCALE GENOMIC DNA]</scope>
    <source>
        <strain evidence="4 5">DSM 2461</strain>
    </source>
</reference>
<dbReference type="InterPro" id="IPR045584">
    <property type="entry name" value="Pilin-like"/>
</dbReference>
<dbReference type="InterPro" id="IPR010054">
    <property type="entry name" value="Type2_sec_GspG"/>
</dbReference>
<comment type="caution">
    <text evidence="4">The sequence shown here is derived from an EMBL/GenBank/DDBJ whole genome shotgun (WGS) entry which is preliminary data.</text>
</comment>
<dbReference type="EMBL" id="JACHGJ010000001">
    <property type="protein sequence ID" value="MBB6478491.1"/>
    <property type="molecule type" value="Genomic_DNA"/>
</dbReference>
<dbReference type="GO" id="GO:0015627">
    <property type="term" value="C:type II protein secretion system complex"/>
    <property type="evidence" value="ECO:0007669"/>
    <property type="project" value="InterPro"/>
</dbReference>